<evidence type="ECO:0000313" key="3">
    <source>
        <dbReference type="Proteomes" id="UP000014480"/>
    </source>
</evidence>
<feature type="compositionally biased region" description="Low complexity" evidence="1">
    <location>
        <begin position="633"/>
        <end position="649"/>
    </location>
</feature>
<feature type="compositionally biased region" description="Low complexity" evidence="1">
    <location>
        <begin position="269"/>
        <end position="288"/>
    </location>
</feature>
<evidence type="ECO:0000256" key="1">
    <source>
        <dbReference type="SAM" id="MobiDB-lite"/>
    </source>
</evidence>
<feature type="compositionally biased region" description="Polar residues" evidence="1">
    <location>
        <begin position="529"/>
        <end position="539"/>
    </location>
</feature>
<keyword evidence="3" id="KW-1185">Reference proteome</keyword>
<dbReference type="OrthoDB" id="4708870at2759"/>
<sequence length="672" mass="74029">MGGSAFSVNAQGCVVPLNTPRMSPDVYQHVRAKCHAALKNIFLCVASSIEGPGKKDHGDVDILVALEKSTVLGLGKPAFATKQDLCLAIQKALGAHYVQMELISDHYAIPWPDVPPSVSAHSVDGHATNHTNNGNAAVNDHGDVATQRYIQVDITICDTVDDLQWRLFLHAHGDLWSILGTIIRPYGLTINDKAFWIRIPDMEKYNRKKARVFLTNDPYEVLSFLGLDHSETYWNSPFASLDDMYEYVATCRMFTSRLLSDQDSPRHSTGTGPALTDPTTLDTGPTAAHQDQKLPAVMYPGDKKRMNTRDAYRQFMEEFLPRCRGEGRFLDQPNSLWTVREEVFERYEGVREMHRHTVLEFVREQSLLKFGVKLKEWIPASDDMDQIQKHYRGCLVKAIKKIVLEGDDSYGVLPDAALKDEFGRVMEDKVVEFLHEKKDVIGEAAWEKHQKAWRESQRLKELRYHTCGMNGALVDGSLGKRWSVNLSNAHEGITSRSYAPQMNFAPLFVLASPSPKSTMSRGPAYDAQENGSADSVRQQQLEEEARGRTRVRPGPPPPAAQPSSPGPSTSNTTNAAADVAASWPVFPGPLPSAAAVDPATTTSMTASASLAVRGIAIPTVHGRSRSRTLTTLPRAVPGAAAAATRRGLPSLSRTDEYMEDSGSDGDSPGRLP</sequence>
<feature type="region of interest" description="Disordered" evidence="1">
    <location>
        <begin position="515"/>
        <end position="575"/>
    </location>
</feature>
<evidence type="ECO:0000313" key="2">
    <source>
        <dbReference type="EMBL" id="TDZ22084.1"/>
    </source>
</evidence>
<protein>
    <submittedName>
        <fullName evidence="2">Uncharacterized protein</fullName>
    </submittedName>
</protein>
<organism evidence="2 3">
    <name type="scientific">Colletotrichum orbiculare (strain 104-T / ATCC 96160 / CBS 514.97 / LARS 414 / MAFF 240422)</name>
    <name type="common">Cucumber anthracnose fungus</name>
    <name type="synonym">Colletotrichum lagenarium</name>
    <dbReference type="NCBI Taxonomy" id="1213857"/>
    <lineage>
        <taxon>Eukaryota</taxon>
        <taxon>Fungi</taxon>
        <taxon>Dikarya</taxon>
        <taxon>Ascomycota</taxon>
        <taxon>Pezizomycotina</taxon>
        <taxon>Sordariomycetes</taxon>
        <taxon>Hypocreomycetidae</taxon>
        <taxon>Glomerellales</taxon>
        <taxon>Glomerellaceae</taxon>
        <taxon>Colletotrichum</taxon>
        <taxon>Colletotrichum orbiculare species complex</taxon>
    </lineage>
</organism>
<gene>
    <name evidence="2" type="ORF">Cob_v004871</name>
</gene>
<reference evidence="3" key="2">
    <citation type="journal article" date="2019" name="Mol. Plant Microbe Interact.">
        <title>Genome sequence resources for four phytopathogenic fungi from the Colletotrichum orbiculare species complex.</title>
        <authorList>
            <person name="Gan P."/>
            <person name="Tsushima A."/>
            <person name="Narusaka M."/>
            <person name="Narusaka Y."/>
            <person name="Takano Y."/>
            <person name="Kubo Y."/>
            <person name="Shirasu K."/>
        </authorList>
    </citation>
    <scope>GENOME REANNOTATION</scope>
    <source>
        <strain evidence="3">104-T / ATCC 96160 / CBS 514.97 / LARS 414 / MAFF 240422</strain>
    </source>
</reference>
<feature type="region of interest" description="Disordered" evidence="1">
    <location>
        <begin position="261"/>
        <end position="292"/>
    </location>
</feature>
<dbReference type="STRING" id="1213857.A0A484FX67"/>
<proteinExistence type="predicted"/>
<dbReference type="EMBL" id="AMCV02000011">
    <property type="protein sequence ID" value="TDZ22084.1"/>
    <property type="molecule type" value="Genomic_DNA"/>
</dbReference>
<reference evidence="3" key="1">
    <citation type="journal article" date="2013" name="New Phytol.">
        <title>Comparative genomic and transcriptomic analyses reveal the hemibiotrophic stage shift of Colletotrichum fungi.</title>
        <authorList>
            <person name="Gan P."/>
            <person name="Ikeda K."/>
            <person name="Irieda H."/>
            <person name="Narusaka M."/>
            <person name="O'Connell R.J."/>
            <person name="Narusaka Y."/>
            <person name="Takano Y."/>
            <person name="Kubo Y."/>
            <person name="Shirasu K."/>
        </authorList>
    </citation>
    <scope>NUCLEOTIDE SEQUENCE [LARGE SCALE GENOMIC DNA]</scope>
    <source>
        <strain evidence="3">104-T / ATCC 96160 / CBS 514.97 / LARS 414 / MAFF 240422</strain>
    </source>
</reference>
<dbReference type="Proteomes" id="UP000014480">
    <property type="component" value="Unassembled WGS sequence"/>
</dbReference>
<name>A0A484FX67_COLOR</name>
<accession>A0A484FX67</accession>
<dbReference type="AlphaFoldDB" id="A0A484FX67"/>
<comment type="caution">
    <text evidence="2">The sequence shown here is derived from an EMBL/GenBank/DDBJ whole genome shotgun (WGS) entry which is preliminary data.</text>
</comment>
<feature type="compositionally biased region" description="Low complexity" evidence="1">
    <location>
        <begin position="561"/>
        <end position="574"/>
    </location>
</feature>
<feature type="region of interest" description="Disordered" evidence="1">
    <location>
        <begin position="633"/>
        <end position="672"/>
    </location>
</feature>